<dbReference type="PANTHER" id="PTHR21028">
    <property type="entry name" value="SI:CH211-156B7.4"/>
    <property type="match status" value="1"/>
</dbReference>
<reference evidence="2 3" key="1">
    <citation type="submission" date="2020-08" db="EMBL/GenBank/DDBJ databases">
        <title>Genomic Encyclopedia of Type Strains, Phase IV (KMG-IV): sequencing the most valuable type-strain genomes for metagenomic binning, comparative biology and taxonomic classification.</title>
        <authorList>
            <person name="Goeker M."/>
        </authorList>
    </citation>
    <scope>NUCLEOTIDE SEQUENCE [LARGE SCALE GENOMIC DNA]</scope>
    <source>
        <strain evidence="2 3">DSM 103725</strain>
    </source>
</reference>
<dbReference type="PROSITE" id="PS51707">
    <property type="entry name" value="CYTH"/>
    <property type="match status" value="1"/>
</dbReference>
<dbReference type="NCBIfam" id="TIGR00318">
    <property type="entry name" value="cyaB"/>
    <property type="match status" value="1"/>
</dbReference>
<dbReference type="Gene3D" id="2.40.320.10">
    <property type="entry name" value="Hypothetical Protein Pfu-838710-001"/>
    <property type="match status" value="1"/>
</dbReference>
<dbReference type="SUPFAM" id="SSF55154">
    <property type="entry name" value="CYTH-like phosphatases"/>
    <property type="match status" value="1"/>
</dbReference>
<dbReference type="SMART" id="SM01118">
    <property type="entry name" value="CYTH"/>
    <property type="match status" value="1"/>
</dbReference>
<evidence type="ECO:0000313" key="2">
    <source>
        <dbReference type="EMBL" id="MBB6428787.1"/>
    </source>
</evidence>
<dbReference type="EC" id="4.6.1.1" evidence="2"/>
<evidence type="ECO:0000259" key="1">
    <source>
        <dbReference type="PROSITE" id="PS51707"/>
    </source>
</evidence>
<feature type="domain" description="CYTH" evidence="1">
    <location>
        <begin position="2"/>
        <end position="173"/>
    </location>
</feature>
<evidence type="ECO:0000313" key="3">
    <source>
        <dbReference type="Proteomes" id="UP000541810"/>
    </source>
</evidence>
<name>A0A7X0H3U3_9BACT</name>
<dbReference type="InterPro" id="IPR008173">
    <property type="entry name" value="Adenylyl_cyclase_CyaB"/>
</dbReference>
<dbReference type="InterPro" id="IPR033469">
    <property type="entry name" value="CYTH-like_dom_sf"/>
</dbReference>
<keyword evidence="3" id="KW-1185">Reference proteome</keyword>
<dbReference type="CDD" id="cd07890">
    <property type="entry name" value="CYTH-like_AC_IV-like"/>
    <property type="match status" value="1"/>
</dbReference>
<dbReference type="GO" id="GO:0004016">
    <property type="term" value="F:adenylate cyclase activity"/>
    <property type="evidence" value="ECO:0007669"/>
    <property type="project" value="UniProtKB-EC"/>
</dbReference>
<accession>A0A7X0H3U3</accession>
<protein>
    <submittedName>
        <fullName evidence="2">Adenylate cyclase class 2</fullName>
        <ecNumber evidence="2">4.6.1.1</ecNumber>
    </submittedName>
</protein>
<keyword evidence="2" id="KW-0456">Lyase</keyword>
<dbReference type="AlphaFoldDB" id="A0A7X0H3U3"/>
<proteinExistence type="predicted"/>
<dbReference type="Pfam" id="PF01928">
    <property type="entry name" value="CYTH"/>
    <property type="match status" value="1"/>
</dbReference>
<comment type="caution">
    <text evidence="2">The sequence shown here is derived from an EMBL/GenBank/DDBJ whole genome shotgun (WGS) entry which is preliminary data.</text>
</comment>
<sequence>MIVEVEAKLRLSDPQALRDKLAELDAVHDRDVTETNTYFDSPDGDLKSSDQGLRIRVEVNQATGKVDTVVTHKGPRAHGKLKSRSETEVGVNNARSAGQMLSVLGYEPVLTFEKLRTRYLLDGCRVEIDTLPYLGTFVEIEGNTDDDVLAVQAKLGLGELPLIRASYIAMLVTYLRENRISHTVVRLTEETREPQVIAQP</sequence>
<dbReference type="InterPro" id="IPR023577">
    <property type="entry name" value="CYTH_domain"/>
</dbReference>
<gene>
    <name evidence="2" type="ORF">HNQ40_000593</name>
</gene>
<dbReference type="RefSeq" id="WP_184676236.1">
    <property type="nucleotide sequence ID" value="NZ_JACHGY010000001.1"/>
</dbReference>
<dbReference type="Proteomes" id="UP000541810">
    <property type="component" value="Unassembled WGS sequence"/>
</dbReference>
<organism evidence="2 3">
    <name type="scientific">Algisphaera agarilytica</name>
    <dbReference type="NCBI Taxonomy" id="1385975"/>
    <lineage>
        <taxon>Bacteria</taxon>
        <taxon>Pseudomonadati</taxon>
        <taxon>Planctomycetota</taxon>
        <taxon>Phycisphaerae</taxon>
        <taxon>Phycisphaerales</taxon>
        <taxon>Phycisphaeraceae</taxon>
        <taxon>Algisphaera</taxon>
    </lineage>
</organism>
<dbReference type="EMBL" id="JACHGY010000001">
    <property type="protein sequence ID" value="MBB6428787.1"/>
    <property type="molecule type" value="Genomic_DNA"/>
</dbReference>
<dbReference type="PANTHER" id="PTHR21028:SF2">
    <property type="entry name" value="CYTH DOMAIN-CONTAINING PROTEIN"/>
    <property type="match status" value="1"/>
</dbReference>